<dbReference type="Proteomes" id="UP001172054">
    <property type="component" value="Unassembled WGS sequence"/>
</dbReference>
<gene>
    <name evidence="3" type="ORF">QWY15_03380</name>
</gene>
<sequence>MKKTLLAASVLLLCASGYLIYIFGFKEYDIADAEVDSITKEEYVIELADGSKIVLDKHGNLMRHVEGSDEAIRMEKFRKELSHSETKEIAKTSSSNRKSSDAIEKYSNPNYKGKGKSTVNDIKSKYEPVIADIERQANASLNNLIEVAKNEYFEMEENDQSISYPYFYNKYSAAATELEKRTDQIFYAVIDMMRQELISNDHSISVSKSMEEEYKNRKEKIRRDILKKTAGL</sequence>
<dbReference type="EMBL" id="JAUJWW010000001">
    <property type="protein sequence ID" value="MDN7226328.1"/>
    <property type="molecule type" value="Genomic_DNA"/>
</dbReference>
<keyword evidence="4" id="KW-1185">Reference proteome</keyword>
<evidence type="ECO:0000313" key="4">
    <source>
        <dbReference type="Proteomes" id="UP001172054"/>
    </source>
</evidence>
<name>A0ABT8MN82_9BACL</name>
<dbReference type="RefSeq" id="WP_301725409.1">
    <property type="nucleotide sequence ID" value="NZ_JAUJWW010000001.1"/>
</dbReference>
<protein>
    <submittedName>
        <fullName evidence="3">Uncharacterized protein</fullName>
    </submittedName>
</protein>
<evidence type="ECO:0000313" key="3">
    <source>
        <dbReference type="EMBL" id="MDN7226328.1"/>
    </source>
</evidence>
<reference evidence="3 4" key="1">
    <citation type="submission" date="2023-06" db="EMBL/GenBank/DDBJ databases">
        <title>Novel species in genus Planococcus.</title>
        <authorList>
            <person name="Ning S."/>
        </authorList>
    </citation>
    <scope>NUCLEOTIDE SEQUENCE [LARGE SCALE GENOMIC DNA]</scope>
    <source>
        <strain evidence="3 4">N064</strain>
    </source>
</reference>
<keyword evidence="1" id="KW-0175">Coiled coil</keyword>
<evidence type="ECO:0000256" key="1">
    <source>
        <dbReference type="SAM" id="Coils"/>
    </source>
</evidence>
<feature type="coiled-coil region" evidence="1">
    <location>
        <begin position="131"/>
        <end position="158"/>
    </location>
</feature>
<feature type="region of interest" description="Disordered" evidence="2">
    <location>
        <begin position="83"/>
        <end position="117"/>
    </location>
</feature>
<evidence type="ECO:0000256" key="2">
    <source>
        <dbReference type="SAM" id="MobiDB-lite"/>
    </source>
</evidence>
<proteinExistence type="predicted"/>
<comment type="caution">
    <text evidence="3">The sequence shown here is derived from an EMBL/GenBank/DDBJ whole genome shotgun (WGS) entry which is preliminary data.</text>
</comment>
<organism evidence="3 4">
    <name type="scientific">Planococcus liqunii</name>
    <dbReference type="NCBI Taxonomy" id="3058394"/>
    <lineage>
        <taxon>Bacteria</taxon>
        <taxon>Bacillati</taxon>
        <taxon>Bacillota</taxon>
        <taxon>Bacilli</taxon>
        <taxon>Bacillales</taxon>
        <taxon>Caryophanaceae</taxon>
        <taxon>Planococcus</taxon>
    </lineage>
</organism>
<accession>A0ABT8MN82</accession>